<keyword evidence="3" id="KW-1185">Reference proteome</keyword>
<sequence length="166" mass="17476">MKAVEEHVDDLNHAQKAQKPVIKAVSREASVKALALRSSKSASVGQSQPSASKAHSTQPSGPSASSKADSGGSIIPGPKVPKDLEEFLQHFTDNEDTLGYLQALMNINKASDNGVKIKKEKEKTNEEAILHPKGEAGDGKHGFNLAEAVGLGGNNAEKGELYTHGI</sequence>
<gene>
    <name evidence="2" type="ORF">BT96DRAFT_995074</name>
</gene>
<organism evidence="2 3">
    <name type="scientific">Gymnopus androsaceus JB14</name>
    <dbReference type="NCBI Taxonomy" id="1447944"/>
    <lineage>
        <taxon>Eukaryota</taxon>
        <taxon>Fungi</taxon>
        <taxon>Dikarya</taxon>
        <taxon>Basidiomycota</taxon>
        <taxon>Agaricomycotina</taxon>
        <taxon>Agaricomycetes</taxon>
        <taxon>Agaricomycetidae</taxon>
        <taxon>Agaricales</taxon>
        <taxon>Marasmiineae</taxon>
        <taxon>Omphalotaceae</taxon>
        <taxon>Gymnopus</taxon>
    </lineage>
</organism>
<dbReference type="OrthoDB" id="3271097at2759"/>
<proteinExistence type="predicted"/>
<feature type="region of interest" description="Disordered" evidence="1">
    <location>
        <begin position="36"/>
        <end position="81"/>
    </location>
</feature>
<evidence type="ECO:0000313" key="2">
    <source>
        <dbReference type="EMBL" id="KAE9398176.1"/>
    </source>
</evidence>
<dbReference type="Proteomes" id="UP000799118">
    <property type="component" value="Unassembled WGS sequence"/>
</dbReference>
<evidence type="ECO:0000256" key="1">
    <source>
        <dbReference type="SAM" id="MobiDB-lite"/>
    </source>
</evidence>
<evidence type="ECO:0000313" key="3">
    <source>
        <dbReference type="Proteomes" id="UP000799118"/>
    </source>
</evidence>
<feature type="compositionally biased region" description="Basic and acidic residues" evidence="1">
    <location>
        <begin position="1"/>
        <end position="13"/>
    </location>
</feature>
<accession>A0A6A4HJA2</accession>
<dbReference type="AlphaFoldDB" id="A0A6A4HJA2"/>
<feature type="region of interest" description="Disordered" evidence="1">
    <location>
        <begin position="117"/>
        <end position="141"/>
    </location>
</feature>
<protein>
    <submittedName>
        <fullName evidence="2">Uncharacterized protein</fullName>
    </submittedName>
</protein>
<feature type="region of interest" description="Disordered" evidence="1">
    <location>
        <begin position="1"/>
        <end position="22"/>
    </location>
</feature>
<feature type="compositionally biased region" description="Polar residues" evidence="1">
    <location>
        <begin position="45"/>
        <end position="68"/>
    </location>
</feature>
<reference evidence="2" key="1">
    <citation type="journal article" date="2019" name="Environ. Microbiol.">
        <title>Fungal ecological strategies reflected in gene transcription - a case study of two litter decomposers.</title>
        <authorList>
            <person name="Barbi F."/>
            <person name="Kohler A."/>
            <person name="Barry K."/>
            <person name="Baskaran P."/>
            <person name="Daum C."/>
            <person name="Fauchery L."/>
            <person name="Ihrmark K."/>
            <person name="Kuo A."/>
            <person name="LaButti K."/>
            <person name="Lipzen A."/>
            <person name="Morin E."/>
            <person name="Grigoriev I.V."/>
            <person name="Henrissat B."/>
            <person name="Lindahl B."/>
            <person name="Martin F."/>
        </authorList>
    </citation>
    <scope>NUCLEOTIDE SEQUENCE</scope>
    <source>
        <strain evidence="2">JB14</strain>
    </source>
</reference>
<dbReference type="EMBL" id="ML769486">
    <property type="protein sequence ID" value="KAE9398176.1"/>
    <property type="molecule type" value="Genomic_DNA"/>
</dbReference>
<name>A0A6A4HJA2_9AGAR</name>